<comment type="similarity">
    <text evidence="4">Belongs to the DASH complex ASK1 family.</text>
</comment>
<evidence type="ECO:0000256" key="5">
    <source>
        <dbReference type="ARBA" id="ARBA00014520"/>
    </source>
</evidence>
<evidence type="ECO:0000256" key="4">
    <source>
        <dbReference type="ARBA" id="ARBA00010731"/>
    </source>
</evidence>
<keyword evidence="7" id="KW-0963">Cytoplasm</keyword>
<evidence type="ECO:0000256" key="12">
    <source>
        <dbReference type="ARBA" id="ARBA00023212"/>
    </source>
</evidence>
<feature type="region of interest" description="Disordered" evidence="16">
    <location>
        <begin position="106"/>
        <end position="200"/>
    </location>
</feature>
<keyword evidence="12" id="KW-0206">Cytoskeleton</keyword>
<evidence type="ECO:0000313" key="17">
    <source>
        <dbReference type="EMBL" id="KZT02233.1"/>
    </source>
</evidence>
<reference evidence="17 18" key="1">
    <citation type="journal article" date="2016" name="Mol. Biol. Evol.">
        <title>Comparative Genomics of Early-Diverging Mushroom-Forming Fungi Provides Insights into the Origins of Lignocellulose Decay Capabilities.</title>
        <authorList>
            <person name="Nagy L.G."/>
            <person name="Riley R."/>
            <person name="Tritt A."/>
            <person name="Adam C."/>
            <person name="Daum C."/>
            <person name="Floudas D."/>
            <person name="Sun H."/>
            <person name="Yadav J.S."/>
            <person name="Pangilinan J."/>
            <person name="Larsson K.H."/>
            <person name="Matsuura K."/>
            <person name="Barry K."/>
            <person name="Labutti K."/>
            <person name="Kuo R."/>
            <person name="Ohm R.A."/>
            <person name="Bhattacharya S.S."/>
            <person name="Shirouzu T."/>
            <person name="Yoshinaga Y."/>
            <person name="Martin F.M."/>
            <person name="Grigoriev I.V."/>
            <person name="Hibbett D.S."/>
        </authorList>
    </citation>
    <scope>NUCLEOTIDE SEQUENCE [LARGE SCALE GENOMIC DNA]</scope>
    <source>
        <strain evidence="17 18">93-53</strain>
    </source>
</reference>
<sequence length="693" mass="75909">MPPTLRPIEPKTSRWEPTPDPSDIVIPGLDTTAPVNDQIQQIEHLITLQLQKLDANFAKMQDIMANRILPAVKRYAVGTEPVREAAKFWTTFYEQAAQIRVPTYEDYSSLQDQQDQEAATGDEGTEAESSDMRSLASEGATTPTRPSRTFHSDEPSTEVSFLPHAALSSTPATTSRHRSNRSQDDSINQNSDATPSWTASMESPLVRLDREIQSLAQEDPISAISYKSAAYDESQDITQRQIPPPALEEEEPPVRRARNGKGKARESSQGLLHDVLRRNAGDADSSMASPGRHVVSPLKFKPKTPILKNMNPYLPPGTKPNDWTGVVDLADPTVSTPSKGYESPSFFERTLRPHNVTKPSTPRAAGDDSLDMDYGMSPPVTMAFARLPQLGQTAKKDAAQRITQDLLSDEQRDVFGGSSARLGGTQKASRVESSASTLITPPSLSRYTRPEVASESSTSDHDIDSMIRRIGLEIPGFATADTGRGGGSAMSQNTASEPYSKPGQSSASIHYSESRATARPSVDSPAGAKLQTPVQFSFHPRYLQDDELQQNLQDDDDSMDSLDNEDQANPSPAFFVHAQQDDSFDDDDDDSFEMDNEAVGGGNMVHAFLHGPDTGDGFDDDSFDDMDSNNEPEEETVFGVPPAQRLQIELQRNEDYNLRMMGANVLQDTIGISHQMAQAGMVDETPTPYTTNR</sequence>
<evidence type="ECO:0000256" key="2">
    <source>
        <dbReference type="ARBA" id="ARBA00004186"/>
    </source>
</evidence>
<feature type="region of interest" description="Disordered" evidence="16">
    <location>
        <begin position="415"/>
        <end position="464"/>
    </location>
</feature>
<feature type="region of interest" description="Disordered" evidence="16">
    <location>
        <begin position="231"/>
        <end position="268"/>
    </location>
</feature>
<evidence type="ECO:0000256" key="13">
    <source>
        <dbReference type="ARBA" id="ARBA00023242"/>
    </source>
</evidence>
<name>A0A165C5C6_9APHY</name>
<keyword evidence="10" id="KW-0498">Mitosis</keyword>
<evidence type="ECO:0000256" key="16">
    <source>
        <dbReference type="SAM" id="MobiDB-lite"/>
    </source>
</evidence>
<feature type="compositionally biased region" description="Polar residues" evidence="16">
    <location>
        <begin position="489"/>
        <end position="515"/>
    </location>
</feature>
<dbReference type="GO" id="GO:0005874">
    <property type="term" value="C:microtubule"/>
    <property type="evidence" value="ECO:0007669"/>
    <property type="project" value="UniProtKB-KW"/>
</dbReference>
<keyword evidence="11" id="KW-0995">Kinetochore</keyword>
<dbReference type="GO" id="GO:0072686">
    <property type="term" value="C:mitotic spindle"/>
    <property type="evidence" value="ECO:0007669"/>
    <property type="project" value="InterPro"/>
</dbReference>
<dbReference type="Pfam" id="PF08655">
    <property type="entry name" value="DASH_Ask1"/>
    <property type="match status" value="1"/>
</dbReference>
<evidence type="ECO:0000256" key="7">
    <source>
        <dbReference type="ARBA" id="ARBA00022490"/>
    </source>
</evidence>
<dbReference type="GeneID" id="63827964"/>
<dbReference type="InterPro" id="IPR013964">
    <property type="entry name" value="DASH_Ask1"/>
</dbReference>
<dbReference type="EMBL" id="KV427654">
    <property type="protein sequence ID" value="KZT02233.1"/>
    <property type="molecule type" value="Genomic_DNA"/>
</dbReference>
<evidence type="ECO:0000313" key="18">
    <source>
        <dbReference type="Proteomes" id="UP000076871"/>
    </source>
</evidence>
<dbReference type="AlphaFoldDB" id="A0A165C5C6"/>
<evidence type="ECO:0000256" key="1">
    <source>
        <dbReference type="ARBA" id="ARBA00004123"/>
    </source>
</evidence>
<keyword evidence="13" id="KW-0539">Nucleus</keyword>
<keyword evidence="6" id="KW-0158">Chromosome</keyword>
<feature type="compositionally biased region" description="Polar residues" evidence="16">
    <location>
        <begin position="426"/>
        <end position="446"/>
    </location>
</feature>
<keyword evidence="8" id="KW-0132">Cell division</keyword>
<feature type="region of interest" description="Disordered" evidence="16">
    <location>
        <begin position="1"/>
        <end position="22"/>
    </location>
</feature>
<accession>A0A165C5C6</accession>
<keyword evidence="14" id="KW-0131">Cell cycle</keyword>
<feature type="compositionally biased region" description="Polar residues" evidence="16">
    <location>
        <begin position="185"/>
        <end position="200"/>
    </location>
</feature>
<dbReference type="RefSeq" id="XP_040759973.1">
    <property type="nucleotide sequence ID" value="XM_040910935.1"/>
</dbReference>
<dbReference type="STRING" id="1314785.A0A165C5C6"/>
<protein>
    <recommendedName>
        <fullName evidence="5">DASH complex subunit ASK1</fullName>
    </recommendedName>
</protein>
<gene>
    <name evidence="17" type="ORF">LAESUDRAFT_738840</name>
</gene>
<evidence type="ECO:0000256" key="6">
    <source>
        <dbReference type="ARBA" id="ARBA00022454"/>
    </source>
</evidence>
<keyword evidence="9" id="KW-0493">Microtubule</keyword>
<dbReference type="OrthoDB" id="5573898at2759"/>
<dbReference type="GO" id="GO:0051301">
    <property type="term" value="P:cell division"/>
    <property type="evidence" value="ECO:0007669"/>
    <property type="project" value="UniProtKB-KW"/>
</dbReference>
<proteinExistence type="inferred from homology"/>
<dbReference type="PANTHER" id="PTHR28200:SF1">
    <property type="entry name" value="DASH COMPLEX SUBUNIT ASK1"/>
    <property type="match status" value="1"/>
</dbReference>
<dbReference type="Proteomes" id="UP000076871">
    <property type="component" value="Unassembled WGS sequence"/>
</dbReference>
<evidence type="ECO:0000256" key="10">
    <source>
        <dbReference type="ARBA" id="ARBA00022776"/>
    </source>
</evidence>
<feature type="region of interest" description="Disordered" evidence="16">
    <location>
        <begin position="477"/>
        <end position="528"/>
    </location>
</feature>
<evidence type="ECO:0000256" key="8">
    <source>
        <dbReference type="ARBA" id="ARBA00022618"/>
    </source>
</evidence>
<evidence type="ECO:0000256" key="3">
    <source>
        <dbReference type="ARBA" id="ARBA00004629"/>
    </source>
</evidence>
<feature type="compositionally biased region" description="Polar residues" evidence="16">
    <location>
        <begin position="139"/>
        <end position="149"/>
    </location>
</feature>
<evidence type="ECO:0000256" key="14">
    <source>
        <dbReference type="ARBA" id="ARBA00023306"/>
    </source>
</evidence>
<keyword evidence="15" id="KW-0137">Centromere</keyword>
<dbReference type="InParanoid" id="A0A165C5C6"/>
<dbReference type="PANTHER" id="PTHR28200">
    <property type="entry name" value="DASH COMPLEX SUBUNIT ASK1"/>
    <property type="match status" value="1"/>
</dbReference>
<evidence type="ECO:0000256" key="9">
    <source>
        <dbReference type="ARBA" id="ARBA00022701"/>
    </source>
</evidence>
<keyword evidence="18" id="KW-1185">Reference proteome</keyword>
<dbReference type="GO" id="GO:0008608">
    <property type="term" value="P:attachment of spindle microtubules to kinetochore"/>
    <property type="evidence" value="ECO:0007669"/>
    <property type="project" value="InterPro"/>
</dbReference>
<evidence type="ECO:0000256" key="15">
    <source>
        <dbReference type="ARBA" id="ARBA00023328"/>
    </source>
</evidence>
<evidence type="ECO:0000256" key="11">
    <source>
        <dbReference type="ARBA" id="ARBA00022838"/>
    </source>
</evidence>
<organism evidence="17 18">
    <name type="scientific">Laetiporus sulphureus 93-53</name>
    <dbReference type="NCBI Taxonomy" id="1314785"/>
    <lineage>
        <taxon>Eukaryota</taxon>
        <taxon>Fungi</taxon>
        <taxon>Dikarya</taxon>
        <taxon>Basidiomycota</taxon>
        <taxon>Agaricomycotina</taxon>
        <taxon>Agaricomycetes</taxon>
        <taxon>Polyporales</taxon>
        <taxon>Laetiporus</taxon>
    </lineage>
</organism>
<comment type="subcellular location">
    <subcellularLocation>
        <location evidence="3">Chromosome</location>
        <location evidence="3">Centromere</location>
        <location evidence="3">Kinetochore</location>
    </subcellularLocation>
    <subcellularLocation>
        <location evidence="2">Cytoplasm</location>
        <location evidence="2">Cytoskeleton</location>
        <location evidence="2">Spindle</location>
    </subcellularLocation>
    <subcellularLocation>
        <location evidence="1">Nucleus</location>
    </subcellularLocation>
</comment>
<dbReference type="GO" id="GO:0044732">
    <property type="term" value="C:mitotic spindle pole body"/>
    <property type="evidence" value="ECO:0007669"/>
    <property type="project" value="TreeGrafter"/>
</dbReference>
<dbReference type="GO" id="GO:0042729">
    <property type="term" value="C:DASH complex"/>
    <property type="evidence" value="ECO:0007669"/>
    <property type="project" value="InterPro"/>
</dbReference>